<dbReference type="GO" id="GO:0005829">
    <property type="term" value="C:cytosol"/>
    <property type="evidence" value="ECO:0007669"/>
    <property type="project" value="TreeGrafter"/>
</dbReference>
<dbReference type="GO" id="GO:0016491">
    <property type="term" value="F:oxidoreductase activity"/>
    <property type="evidence" value="ECO:0007669"/>
    <property type="project" value="UniProtKB-ARBA"/>
</dbReference>
<sequence>MKKPRVSFFATCLIDALFPEVGKRAVRLLETLGCDVYFNPRQTCCGQPLSNAGFRDKAKNGMRHLISALLEDDPDHVVAPSGSCVLQVREYPEFFKNDPHWGPMAETLAARTFEITDFIVNVLGAKDLGARLAGKAAYHPSCHMTRRLGVKDPPLVLLKHIQDLEIVPFEGQARCCGFGGAFSVKMGALSGAMAGEKADHLFKAGVDYLIGADAGCLMNLEGRIRRRGYDIKVLHIVEALGET</sequence>
<name>A0A484HMF9_9BACT</name>
<organism evidence="2">
    <name type="scientific">uncultured Desulfobacteraceae bacterium</name>
    <dbReference type="NCBI Taxonomy" id="218296"/>
    <lineage>
        <taxon>Bacteria</taxon>
        <taxon>Pseudomonadati</taxon>
        <taxon>Thermodesulfobacteriota</taxon>
        <taxon>Desulfobacteria</taxon>
        <taxon>Desulfobacterales</taxon>
        <taxon>Desulfobacteraceae</taxon>
        <taxon>environmental samples</taxon>
    </lineage>
</organism>
<dbReference type="PANTHER" id="PTHR30296">
    <property type="entry name" value="UNCHARACTERIZED PROTEIN YKGE"/>
    <property type="match status" value="1"/>
</dbReference>
<dbReference type="Pfam" id="PF02754">
    <property type="entry name" value="CCG"/>
    <property type="match status" value="2"/>
</dbReference>
<feature type="domain" description="Cysteine-rich" evidence="1">
    <location>
        <begin position="6"/>
        <end position="88"/>
    </location>
</feature>
<dbReference type="EMBL" id="CAACVI010000045">
    <property type="protein sequence ID" value="VEN74766.1"/>
    <property type="molecule type" value="Genomic_DNA"/>
</dbReference>
<reference evidence="2" key="1">
    <citation type="submission" date="2019-01" db="EMBL/GenBank/DDBJ databases">
        <authorList>
            <consortium name="Genoscope - CEA"/>
            <person name="William W."/>
        </authorList>
    </citation>
    <scope>NUCLEOTIDE SEQUENCE</scope>
    <source>
        <strain evidence="2">CR-1</strain>
    </source>
</reference>
<protein>
    <submittedName>
        <fullName evidence="2">Putative hydroxyacid oxidoreductase (Fe-S centre)</fullName>
    </submittedName>
</protein>
<dbReference type="AlphaFoldDB" id="A0A484HMF9"/>
<feature type="domain" description="Cysteine-rich" evidence="1">
    <location>
        <begin position="137"/>
        <end position="220"/>
    </location>
</feature>
<evidence type="ECO:0000313" key="2">
    <source>
        <dbReference type="EMBL" id="VEN74766.1"/>
    </source>
</evidence>
<gene>
    <name evidence="2" type="primary">ykgE</name>
    <name evidence="2" type="ORF">EPICR_50042</name>
</gene>
<proteinExistence type="predicted"/>
<evidence type="ECO:0000259" key="1">
    <source>
        <dbReference type="Pfam" id="PF02754"/>
    </source>
</evidence>
<dbReference type="PANTHER" id="PTHR30296:SF0">
    <property type="entry name" value="LACTATE UTILIZATION PROTEIN A"/>
    <property type="match status" value="1"/>
</dbReference>
<accession>A0A484HMF9</accession>
<dbReference type="InterPro" id="IPR004017">
    <property type="entry name" value="Cys_rich_dom"/>
</dbReference>